<feature type="transmembrane region" description="Helical" evidence="9">
    <location>
        <begin position="132"/>
        <end position="157"/>
    </location>
</feature>
<dbReference type="InterPro" id="IPR035906">
    <property type="entry name" value="MetI-like_sf"/>
</dbReference>
<feature type="domain" description="ABC transmembrane type-1" evidence="10">
    <location>
        <begin position="18"/>
        <end position="211"/>
    </location>
</feature>
<keyword evidence="7 9" id="KW-1133">Transmembrane helix</keyword>
<dbReference type="PROSITE" id="PS50928">
    <property type="entry name" value="ABC_TM1"/>
    <property type="match status" value="1"/>
</dbReference>
<dbReference type="Gene3D" id="1.10.3720.10">
    <property type="entry name" value="MetI-like"/>
    <property type="match status" value="1"/>
</dbReference>
<dbReference type="GO" id="GO:0006865">
    <property type="term" value="P:amino acid transport"/>
    <property type="evidence" value="ECO:0007669"/>
    <property type="project" value="UniProtKB-KW"/>
</dbReference>
<reference evidence="11 12" key="1">
    <citation type="submission" date="2018-06" db="EMBL/GenBank/DDBJ databases">
        <authorList>
            <consortium name="Pathogen Informatics"/>
            <person name="Doyle S."/>
        </authorList>
    </citation>
    <scope>NUCLEOTIDE SEQUENCE [LARGE SCALE GENOMIC DNA]</scope>
    <source>
        <strain evidence="11 12">NCTC12221</strain>
    </source>
</reference>
<evidence type="ECO:0000256" key="1">
    <source>
        <dbReference type="ARBA" id="ARBA00004429"/>
    </source>
</evidence>
<feature type="transmembrane region" description="Helical" evidence="9">
    <location>
        <begin position="91"/>
        <end position="111"/>
    </location>
</feature>
<evidence type="ECO:0000256" key="7">
    <source>
        <dbReference type="ARBA" id="ARBA00022989"/>
    </source>
</evidence>
<sequence>MLDFQFMQQCVPIFAKALSLTLYISFFGILLSLLIGFVCAWILFLKIPFVRYLVNAYVEVARNTPLLIQLFFLYYGLHGVMGISLNEYVCAITGLAFLGGGYMCESFRTGLESMSKSQIESAQSIGLSSFQMMRYVILPQSLGVALPSIGANVIFLLKETSVVGVIALADVMFVTKDIITNYYKTNEALLMLILSYLVVLLPLSFVFSLLEKSYKKRVL</sequence>
<keyword evidence="5 9" id="KW-0812">Transmembrane</keyword>
<evidence type="ECO:0000259" key="10">
    <source>
        <dbReference type="PROSITE" id="PS50928"/>
    </source>
</evidence>
<evidence type="ECO:0000256" key="5">
    <source>
        <dbReference type="ARBA" id="ARBA00022692"/>
    </source>
</evidence>
<dbReference type="Proteomes" id="UP000255335">
    <property type="component" value="Unassembled WGS sequence"/>
</dbReference>
<organism evidence="11 12">
    <name type="scientific">Helicobacter cinaedi</name>
    <dbReference type="NCBI Taxonomy" id="213"/>
    <lineage>
        <taxon>Bacteria</taxon>
        <taxon>Pseudomonadati</taxon>
        <taxon>Campylobacterota</taxon>
        <taxon>Epsilonproteobacteria</taxon>
        <taxon>Campylobacterales</taxon>
        <taxon>Helicobacteraceae</taxon>
        <taxon>Helicobacter</taxon>
    </lineage>
</organism>
<evidence type="ECO:0000256" key="8">
    <source>
        <dbReference type="ARBA" id="ARBA00023136"/>
    </source>
</evidence>
<dbReference type="InterPro" id="IPR043429">
    <property type="entry name" value="ArtM/GltK/GlnP/TcyL/YhdX-like"/>
</dbReference>
<feature type="transmembrane region" description="Helical" evidence="9">
    <location>
        <begin position="188"/>
        <end position="210"/>
    </location>
</feature>
<evidence type="ECO:0000256" key="4">
    <source>
        <dbReference type="ARBA" id="ARBA00022475"/>
    </source>
</evidence>
<dbReference type="NCBIfam" id="TIGR01726">
    <property type="entry name" value="HEQRo_perm_3TM"/>
    <property type="match status" value="1"/>
</dbReference>
<name>A0A377JMW9_9HELI</name>
<evidence type="ECO:0000256" key="6">
    <source>
        <dbReference type="ARBA" id="ARBA00022970"/>
    </source>
</evidence>
<dbReference type="CDD" id="cd06261">
    <property type="entry name" value="TM_PBP2"/>
    <property type="match status" value="1"/>
</dbReference>
<keyword evidence="8 9" id="KW-0472">Membrane</keyword>
<keyword evidence="4" id="KW-1003">Cell membrane</keyword>
<evidence type="ECO:0000313" key="11">
    <source>
        <dbReference type="EMBL" id="STP09130.1"/>
    </source>
</evidence>
<proteinExistence type="inferred from homology"/>
<evidence type="ECO:0000256" key="2">
    <source>
        <dbReference type="ARBA" id="ARBA00010072"/>
    </source>
</evidence>
<protein>
    <submittedName>
        <fullName evidence="11">Glutamine ABC transporter permease protein</fullName>
    </submittedName>
</protein>
<gene>
    <name evidence="11" type="primary">glnP_2</name>
    <name evidence="11" type="ORF">NCTC12221_00560</name>
</gene>
<dbReference type="AlphaFoldDB" id="A0A377JMW9"/>
<dbReference type="InterPro" id="IPR010065">
    <property type="entry name" value="AA_ABC_transptr_permease_3TM"/>
</dbReference>
<comment type="subcellular location">
    <subcellularLocation>
        <location evidence="1">Cell inner membrane</location>
        <topology evidence="1">Multi-pass membrane protein</topology>
    </subcellularLocation>
    <subcellularLocation>
        <location evidence="9">Cell membrane</location>
        <topology evidence="9">Multi-pass membrane protein</topology>
    </subcellularLocation>
</comment>
<feature type="transmembrane region" description="Helical" evidence="9">
    <location>
        <begin position="20"/>
        <end position="45"/>
    </location>
</feature>
<dbReference type="PANTHER" id="PTHR30614:SF37">
    <property type="entry name" value="AMINO-ACID ABC TRANSPORTER PERMEASE PROTEIN YHDX-RELATED"/>
    <property type="match status" value="1"/>
</dbReference>
<dbReference type="RefSeq" id="WP_115025888.1">
    <property type="nucleotide sequence ID" value="NZ_UGHZ01000001.1"/>
</dbReference>
<dbReference type="InterPro" id="IPR000515">
    <property type="entry name" value="MetI-like"/>
</dbReference>
<evidence type="ECO:0000256" key="9">
    <source>
        <dbReference type="RuleBase" id="RU363032"/>
    </source>
</evidence>
<accession>A0A377JMW9</accession>
<keyword evidence="6" id="KW-0029">Amino-acid transport</keyword>
<dbReference type="GO" id="GO:0022857">
    <property type="term" value="F:transmembrane transporter activity"/>
    <property type="evidence" value="ECO:0007669"/>
    <property type="project" value="InterPro"/>
</dbReference>
<evidence type="ECO:0000313" key="12">
    <source>
        <dbReference type="Proteomes" id="UP000255335"/>
    </source>
</evidence>
<dbReference type="PANTHER" id="PTHR30614">
    <property type="entry name" value="MEMBRANE COMPONENT OF AMINO ACID ABC TRANSPORTER"/>
    <property type="match status" value="1"/>
</dbReference>
<keyword evidence="3 9" id="KW-0813">Transport</keyword>
<dbReference type="SUPFAM" id="SSF161098">
    <property type="entry name" value="MetI-like"/>
    <property type="match status" value="1"/>
</dbReference>
<dbReference type="GO" id="GO:0043190">
    <property type="term" value="C:ATP-binding cassette (ABC) transporter complex"/>
    <property type="evidence" value="ECO:0007669"/>
    <property type="project" value="InterPro"/>
</dbReference>
<evidence type="ECO:0000256" key="3">
    <source>
        <dbReference type="ARBA" id="ARBA00022448"/>
    </source>
</evidence>
<dbReference type="Pfam" id="PF00528">
    <property type="entry name" value="BPD_transp_1"/>
    <property type="match status" value="1"/>
</dbReference>
<dbReference type="EMBL" id="UGHZ01000001">
    <property type="protein sequence ID" value="STP09130.1"/>
    <property type="molecule type" value="Genomic_DNA"/>
</dbReference>
<comment type="similarity">
    <text evidence="2">Belongs to the binding-protein-dependent transport system permease family. HisMQ subfamily.</text>
</comment>